<feature type="transmembrane region" description="Helical" evidence="9">
    <location>
        <begin position="243"/>
        <end position="260"/>
    </location>
</feature>
<dbReference type="AlphaFoldDB" id="A0A2U2N7P0"/>
<dbReference type="GO" id="GO:0005886">
    <property type="term" value="C:plasma membrane"/>
    <property type="evidence" value="ECO:0007669"/>
    <property type="project" value="UniProtKB-SubCell"/>
</dbReference>
<feature type="transmembrane region" description="Helical" evidence="9">
    <location>
        <begin position="334"/>
        <end position="354"/>
    </location>
</feature>
<organism evidence="10 11">
    <name type="scientific">Sediminicurvatus halobius</name>
    <dbReference type="NCBI Taxonomy" id="2182432"/>
    <lineage>
        <taxon>Bacteria</taxon>
        <taxon>Pseudomonadati</taxon>
        <taxon>Pseudomonadota</taxon>
        <taxon>Gammaproteobacteria</taxon>
        <taxon>Chromatiales</taxon>
        <taxon>Ectothiorhodospiraceae</taxon>
        <taxon>Sediminicurvatus</taxon>
    </lineage>
</organism>
<feature type="transmembrane region" description="Helical" evidence="9">
    <location>
        <begin position="305"/>
        <end position="322"/>
    </location>
</feature>
<evidence type="ECO:0000256" key="7">
    <source>
        <dbReference type="ARBA" id="ARBA00023065"/>
    </source>
</evidence>
<dbReference type="RefSeq" id="WP_109675790.1">
    <property type="nucleotide sequence ID" value="NZ_CP086615.1"/>
</dbReference>
<keyword evidence="6 9" id="KW-1133">Transmembrane helix</keyword>
<gene>
    <name evidence="10" type="ORF">DEM34_02115</name>
</gene>
<dbReference type="InterPro" id="IPR003445">
    <property type="entry name" value="Cat_transpt"/>
</dbReference>
<comment type="subcellular location">
    <subcellularLocation>
        <location evidence="1">Cell membrane</location>
        <topology evidence="1">Multi-pass membrane protein</topology>
    </subcellularLocation>
</comment>
<keyword evidence="4" id="KW-1003">Cell membrane</keyword>
<evidence type="ECO:0000256" key="4">
    <source>
        <dbReference type="ARBA" id="ARBA00022475"/>
    </source>
</evidence>
<dbReference type="EMBL" id="QFFI01000003">
    <property type="protein sequence ID" value="PWG65098.1"/>
    <property type="molecule type" value="Genomic_DNA"/>
</dbReference>
<evidence type="ECO:0000256" key="2">
    <source>
        <dbReference type="ARBA" id="ARBA00009137"/>
    </source>
</evidence>
<accession>A0A2U2N7P0</accession>
<evidence type="ECO:0000256" key="5">
    <source>
        <dbReference type="ARBA" id="ARBA00022692"/>
    </source>
</evidence>
<keyword evidence="7" id="KW-0406">Ion transport</keyword>
<evidence type="ECO:0000256" key="1">
    <source>
        <dbReference type="ARBA" id="ARBA00004651"/>
    </source>
</evidence>
<name>A0A2U2N7P0_9GAMM</name>
<dbReference type="PANTHER" id="PTHR32024:SF2">
    <property type="entry name" value="TRK SYSTEM POTASSIUM UPTAKE PROTEIN TRKG-RELATED"/>
    <property type="match status" value="1"/>
</dbReference>
<feature type="transmembrane region" description="Helical" evidence="9">
    <location>
        <begin position="7"/>
        <end position="27"/>
    </location>
</feature>
<keyword evidence="11" id="KW-1185">Reference proteome</keyword>
<evidence type="ECO:0000313" key="11">
    <source>
        <dbReference type="Proteomes" id="UP000245474"/>
    </source>
</evidence>
<dbReference type="GO" id="GO:0030001">
    <property type="term" value="P:metal ion transport"/>
    <property type="evidence" value="ECO:0007669"/>
    <property type="project" value="UniProtKB-ARBA"/>
</dbReference>
<dbReference type="OrthoDB" id="9810952at2"/>
<comment type="similarity">
    <text evidence="2">Belongs to the TrkH potassium transport family.</text>
</comment>
<feature type="transmembrane region" description="Helical" evidence="9">
    <location>
        <begin position="145"/>
        <end position="166"/>
    </location>
</feature>
<dbReference type="Proteomes" id="UP000245474">
    <property type="component" value="Unassembled WGS sequence"/>
</dbReference>
<proteinExistence type="inferred from homology"/>
<evidence type="ECO:0000256" key="9">
    <source>
        <dbReference type="SAM" id="Phobius"/>
    </source>
</evidence>
<evidence type="ECO:0000256" key="3">
    <source>
        <dbReference type="ARBA" id="ARBA00022448"/>
    </source>
</evidence>
<evidence type="ECO:0000256" key="6">
    <source>
        <dbReference type="ARBA" id="ARBA00022989"/>
    </source>
</evidence>
<feature type="transmembrane region" description="Helical" evidence="9">
    <location>
        <begin position="33"/>
        <end position="54"/>
    </location>
</feature>
<feature type="transmembrane region" description="Helical" evidence="9">
    <location>
        <begin position="280"/>
        <end position="299"/>
    </location>
</feature>
<feature type="transmembrane region" description="Helical" evidence="9">
    <location>
        <begin position="401"/>
        <end position="421"/>
    </location>
</feature>
<dbReference type="PANTHER" id="PTHR32024">
    <property type="entry name" value="TRK SYSTEM POTASSIUM UPTAKE PROTEIN TRKG-RELATED"/>
    <property type="match status" value="1"/>
</dbReference>
<keyword evidence="5 9" id="KW-0812">Transmembrane</keyword>
<dbReference type="GO" id="GO:0008324">
    <property type="term" value="F:monoatomic cation transmembrane transporter activity"/>
    <property type="evidence" value="ECO:0007669"/>
    <property type="project" value="InterPro"/>
</dbReference>
<feature type="transmembrane region" description="Helical" evidence="9">
    <location>
        <begin position="187"/>
        <end position="207"/>
    </location>
</feature>
<protein>
    <submittedName>
        <fullName evidence="10">Potassium transporter</fullName>
    </submittedName>
</protein>
<keyword evidence="3" id="KW-0813">Transport</keyword>
<evidence type="ECO:0000256" key="8">
    <source>
        <dbReference type="ARBA" id="ARBA00023136"/>
    </source>
</evidence>
<comment type="caution">
    <text evidence="10">The sequence shown here is derived from an EMBL/GenBank/DDBJ whole genome shotgun (WGS) entry which is preliminary data.</text>
</comment>
<reference evidence="10 11" key="1">
    <citation type="submission" date="2018-05" db="EMBL/GenBank/DDBJ databases">
        <title>Spiribacter halobius sp. nov., a moderately halophilic bacterium isolated from marine solar saltern.</title>
        <authorList>
            <person name="Zheng W.-S."/>
            <person name="Lu D.-C."/>
            <person name="Du Z.-J."/>
        </authorList>
    </citation>
    <scope>NUCLEOTIDE SEQUENCE [LARGE SCALE GENOMIC DNA]</scope>
    <source>
        <strain evidence="10 11">E85</strain>
    </source>
</reference>
<feature type="transmembrane region" description="Helical" evidence="9">
    <location>
        <begin position="75"/>
        <end position="94"/>
    </location>
</feature>
<keyword evidence="8 9" id="KW-0472">Membrane</keyword>
<sequence>MREVLHGVGFMLHVPGLMALLTVPVALAAGEPWGLPGLLATAAIALGSGQALVWSTRGATHFQRYHSMQIAGVSWVLISLLGALPFVASAHAVADAEALGMAAFLSPTKALFESVSGFTSTGLTVVEYASALPAHLQWWRSFTEWVGGIGVILLLLAVLPAERGALHLYFSEAREEKILPTVKSTVRAIWAIYLGYTVFAVGLLWLAGEPTWRALNHGMTAIATGGFSITDDSMISAPARVQLAYIPVMLAGAVSFLVHYRLLVERRRLAALRHSAELRLLGWIVIGGAGLLILERWLFDGAEGGVATVFLWVSAITTAGFTSADLSLWADAPLLLLLTAVLVGGMAGSTSGGVKLLRVSLLLTDLRAQLLRLRASPHEVVRIGYDRRRLSLDEVAGLARASAQLVGTFMLLWLLGVFVLLHLLPAETRLAHVFFDTASALFNSGLSTGVAGADLSGPAATVLSALMLLGRLEIFPLLVLAAWAAGRR</sequence>
<evidence type="ECO:0000313" key="10">
    <source>
        <dbReference type="EMBL" id="PWG65098.1"/>
    </source>
</evidence>
<dbReference type="Pfam" id="PF02386">
    <property type="entry name" value="TrkH"/>
    <property type="match status" value="2"/>
</dbReference>
<feature type="transmembrane region" description="Helical" evidence="9">
    <location>
        <begin position="459"/>
        <end position="485"/>
    </location>
</feature>
<feature type="transmembrane region" description="Helical" evidence="9">
    <location>
        <begin position="433"/>
        <end position="453"/>
    </location>
</feature>